<protein>
    <submittedName>
        <fullName evidence="1">Uncharacterized protein</fullName>
    </submittedName>
</protein>
<dbReference type="EMBL" id="CP000384">
    <property type="protein sequence ID" value="ABG07539.1"/>
    <property type="molecule type" value="Genomic_DNA"/>
</dbReference>
<proteinExistence type="predicted"/>
<dbReference type="KEGG" id="mmc:Mmcs_1427"/>
<dbReference type="AlphaFoldDB" id="A0A5Q5BH49"/>
<sequence precursor="true">MMLWRWIDTCQPRYGRPMTKGFWPPYRAGLAVAATALVLAAGAAVTSVLALAHPVEPARHTVNVVTSPAPAYSNSEKQAARASACAAWERVARATALASKSSAAALEQSWTSPVSLAALATEKRTGMAAVSYLRTQLSAATPASTAVPLHDWMAANIDMLHALNMRHWDEADREQKRGNDLVDVITSECGLR</sequence>
<reference evidence="1" key="1">
    <citation type="submission" date="2006-06" db="EMBL/GenBank/DDBJ databases">
        <title>Complete sequence of chromosome of Mycobacterium sp. MCS.</title>
        <authorList>
            <consortium name="US DOE Joint Genome Institute"/>
            <person name="Copeland A."/>
            <person name="Lucas S."/>
            <person name="Lapidus A."/>
            <person name="Barry K."/>
            <person name="Detter J.C."/>
            <person name="Glavina del Rio T."/>
            <person name="Hammon N."/>
            <person name="Israni S."/>
            <person name="Dalin E."/>
            <person name="Tice H."/>
            <person name="Pitluck S."/>
            <person name="Martinez M."/>
            <person name="Schmutz J."/>
            <person name="Larimer F."/>
            <person name="Land M."/>
            <person name="Hauser L."/>
            <person name="Kyrpides N."/>
            <person name="Kim E."/>
            <person name="Miller C.D."/>
            <person name="Hughes J.E."/>
            <person name="Anderson A.J."/>
            <person name="Sims R.C."/>
            <person name="Richardson P."/>
        </authorList>
    </citation>
    <scope>NUCLEOTIDE SEQUENCE [LARGE SCALE GENOMIC DNA]</scope>
    <source>
        <strain evidence="1">MCS</strain>
    </source>
</reference>
<gene>
    <name evidence="1" type="ordered locus">Mmcs_1427</name>
</gene>
<evidence type="ECO:0000313" key="1">
    <source>
        <dbReference type="EMBL" id="ABG07539.1"/>
    </source>
</evidence>
<organism evidence="1">
    <name type="scientific">Mycobacterium sp. (strain MCS)</name>
    <dbReference type="NCBI Taxonomy" id="164756"/>
    <lineage>
        <taxon>Bacteria</taxon>
        <taxon>Bacillati</taxon>
        <taxon>Actinomycetota</taxon>
        <taxon>Actinomycetes</taxon>
        <taxon>Mycobacteriales</taxon>
        <taxon>Mycobacteriaceae</taxon>
        <taxon>Mycobacterium</taxon>
    </lineage>
</organism>
<accession>A0A5Q5BH49</accession>
<name>A0A5Q5BH49_MYCSS</name>